<dbReference type="InParanoid" id="A0LHD0"/>
<gene>
    <name evidence="1" type="ordered locus">Sfum_1139</name>
</gene>
<dbReference type="AlphaFoldDB" id="A0LHD0"/>
<keyword evidence="2" id="KW-1185">Reference proteome</keyword>
<sequence>MTTGPGRGEPAPIRMAVKLIMAQGQIKLFQAKSGTGTPPPEFDRHCCCAIGGSIRLRRQASPQIPWTLQRRVFPKTGQDVYVIGRLGQVKPGRKETAQTSPLRSGLQVEHILFPTLRALQHALVPPVAGNVNPRSTGIASPVDSESLDRLLRLVHFAPLLCHFNNTMIISKMVNHFSAPCSRHTIFSRPTDPLPCHTTSPDVRDSHAHISHSETEGEHFFPHGQATVPPCGQAALDGRWKSRGTNPAGLTTRRFALSADYGPSLPE</sequence>
<evidence type="ECO:0000313" key="2">
    <source>
        <dbReference type="Proteomes" id="UP000001784"/>
    </source>
</evidence>
<dbReference type="EMBL" id="CP000478">
    <property type="protein sequence ID" value="ABK16832.1"/>
    <property type="molecule type" value="Genomic_DNA"/>
</dbReference>
<reference evidence="1 2" key="1">
    <citation type="submission" date="2006-10" db="EMBL/GenBank/DDBJ databases">
        <title>Complete sequence of Syntrophobacter fumaroxidans MPOB.</title>
        <authorList>
            <consortium name="US DOE Joint Genome Institute"/>
            <person name="Copeland A."/>
            <person name="Lucas S."/>
            <person name="Lapidus A."/>
            <person name="Barry K."/>
            <person name="Detter J.C."/>
            <person name="Glavina del Rio T."/>
            <person name="Hammon N."/>
            <person name="Israni S."/>
            <person name="Pitluck S."/>
            <person name="Goltsman E.G."/>
            <person name="Martinez M."/>
            <person name="Schmutz J."/>
            <person name="Larimer F."/>
            <person name="Land M."/>
            <person name="Hauser L."/>
            <person name="Kyrpides N."/>
            <person name="Kim E."/>
            <person name="Boone D.R."/>
            <person name="Brockman F."/>
            <person name="Culley D."/>
            <person name="Ferry J."/>
            <person name="Gunsalus R."/>
            <person name="McInerney M.J."/>
            <person name="Morrison M."/>
            <person name="Plugge C."/>
            <person name="Rohlin L."/>
            <person name="Scholten J."/>
            <person name="Sieber J."/>
            <person name="Stams A.J.M."/>
            <person name="Worm P."/>
            <person name="Henstra A.M."/>
            <person name="Richardson P."/>
        </authorList>
    </citation>
    <scope>NUCLEOTIDE SEQUENCE [LARGE SCALE GENOMIC DNA]</scope>
    <source>
        <strain evidence="2">DSM 10017 / MPOB</strain>
    </source>
</reference>
<dbReference type="KEGG" id="sfu:Sfum_1139"/>
<dbReference type="Proteomes" id="UP000001784">
    <property type="component" value="Chromosome"/>
</dbReference>
<dbReference type="HOGENOM" id="CLU_1045565_0_0_7"/>
<evidence type="ECO:0000313" key="1">
    <source>
        <dbReference type="EMBL" id="ABK16832.1"/>
    </source>
</evidence>
<proteinExistence type="predicted"/>
<accession>A0LHD0</accession>
<name>A0LHD0_SYNFM</name>
<protein>
    <submittedName>
        <fullName evidence="1">Uncharacterized protein</fullName>
    </submittedName>
</protein>
<organism evidence="1 2">
    <name type="scientific">Syntrophobacter fumaroxidans (strain DSM 10017 / MPOB)</name>
    <dbReference type="NCBI Taxonomy" id="335543"/>
    <lineage>
        <taxon>Bacteria</taxon>
        <taxon>Pseudomonadati</taxon>
        <taxon>Thermodesulfobacteriota</taxon>
        <taxon>Syntrophobacteria</taxon>
        <taxon>Syntrophobacterales</taxon>
        <taxon>Syntrophobacteraceae</taxon>
        <taxon>Syntrophobacter</taxon>
    </lineage>
</organism>